<comment type="caution">
    <text evidence="1">The sequence shown here is derived from an EMBL/GenBank/DDBJ whole genome shotgun (WGS) entry which is preliminary data.</text>
</comment>
<evidence type="ECO:0000313" key="2">
    <source>
        <dbReference type="Proteomes" id="UP001500298"/>
    </source>
</evidence>
<keyword evidence="2" id="KW-1185">Reference proteome</keyword>
<sequence>MKVVEIPNKQSGQAYAAEEFNAIKNQVLNNVNGSIIVNNVRYTKLIYVVNGMNNDLVPENATYATFGYDFWSQYWYGTLRSNKQERFLFVFLPGEYKFSRKGQSVYSMVLLLRPRMDVYLCEGAILDARENVQSFFLMYNNSTYLPDDEHGETFHVHGNGEIYSAMNEDNIGAIHIMHKMHVHIHGAKVLGGGIGNHEHTASGFINKFTVENVEDYIGVIPSLWHDHTLVFRNVHFTTGFKSAFREFVRNTFYFENCVFTNPASLEAVRIKFGYEEEDWYADLSDLNASGYLRDTARDQILIDNTPEQIAIHESWSANLHSVSAVEFQFEGYYTVQSPYIIQMVNCTINQEFNGGFGIKILGNPNYKDLGMNYNDFHLIFDNVHIDVQPDQYSTALVLKGKTPQQIKDVTDWVIKSSNCSANGPEYRVTTANHYPFWNTVESHQPLFPQLHQETSYKVFALEGFGETSTADATGADFSTLKQMEVVPKAYFGVFLDALESRGVIDAVKKGELKGDLGL</sequence>
<protein>
    <recommendedName>
        <fullName evidence="3">Right handed beta helix region</fullName>
    </recommendedName>
</protein>
<proteinExistence type="predicted"/>
<dbReference type="EMBL" id="BAABJX010000065">
    <property type="protein sequence ID" value="GAA4850854.1"/>
    <property type="molecule type" value="Genomic_DNA"/>
</dbReference>
<evidence type="ECO:0008006" key="3">
    <source>
        <dbReference type="Google" id="ProtNLM"/>
    </source>
</evidence>
<name>A0ABP9DQC9_9BACT</name>
<gene>
    <name evidence="1" type="ORF">GCM10023331_39420</name>
</gene>
<dbReference type="RefSeq" id="WP_345374992.1">
    <property type="nucleotide sequence ID" value="NZ_BAABJX010000065.1"/>
</dbReference>
<evidence type="ECO:0000313" key="1">
    <source>
        <dbReference type="EMBL" id="GAA4850854.1"/>
    </source>
</evidence>
<dbReference type="Proteomes" id="UP001500298">
    <property type="component" value="Unassembled WGS sequence"/>
</dbReference>
<accession>A0ABP9DQC9</accession>
<organism evidence="1 2">
    <name type="scientific">Algivirga pacifica</name>
    <dbReference type="NCBI Taxonomy" id="1162670"/>
    <lineage>
        <taxon>Bacteria</taxon>
        <taxon>Pseudomonadati</taxon>
        <taxon>Bacteroidota</taxon>
        <taxon>Cytophagia</taxon>
        <taxon>Cytophagales</taxon>
        <taxon>Flammeovirgaceae</taxon>
        <taxon>Algivirga</taxon>
    </lineage>
</organism>
<reference evidence="2" key="1">
    <citation type="journal article" date="2019" name="Int. J. Syst. Evol. Microbiol.">
        <title>The Global Catalogue of Microorganisms (GCM) 10K type strain sequencing project: providing services to taxonomists for standard genome sequencing and annotation.</title>
        <authorList>
            <consortium name="The Broad Institute Genomics Platform"/>
            <consortium name="The Broad Institute Genome Sequencing Center for Infectious Disease"/>
            <person name="Wu L."/>
            <person name="Ma J."/>
        </authorList>
    </citation>
    <scope>NUCLEOTIDE SEQUENCE [LARGE SCALE GENOMIC DNA]</scope>
    <source>
        <strain evidence="2">JCM 18326</strain>
    </source>
</reference>